<evidence type="ECO:0000313" key="1">
    <source>
        <dbReference type="EMBL" id="RYJ36399.1"/>
    </source>
</evidence>
<dbReference type="OrthoDB" id="1350307at2"/>
<reference evidence="1 2" key="1">
    <citation type="submission" date="2014-12" db="EMBL/GenBank/DDBJ databases">
        <title>Genome sequence of Flavobacterium anhuiense RCM74.</title>
        <authorList>
            <person name="Kim J.F."/>
            <person name="Song J.Y."/>
            <person name="Kwak M.-J."/>
            <person name="Lee S.-W."/>
        </authorList>
    </citation>
    <scope>NUCLEOTIDE SEQUENCE [LARGE SCALE GENOMIC DNA]</scope>
    <source>
        <strain evidence="1 2">RCM74</strain>
    </source>
</reference>
<dbReference type="AlphaFoldDB" id="A0A444VRY9"/>
<evidence type="ECO:0000313" key="2">
    <source>
        <dbReference type="Proteomes" id="UP000290433"/>
    </source>
</evidence>
<proteinExistence type="predicted"/>
<accession>A0A444VRY9</accession>
<organism evidence="1 2">
    <name type="scientific">Flavobacterium anhuiense</name>
    <dbReference type="NCBI Taxonomy" id="459526"/>
    <lineage>
        <taxon>Bacteria</taxon>
        <taxon>Pseudomonadati</taxon>
        <taxon>Bacteroidota</taxon>
        <taxon>Flavobacteriia</taxon>
        <taxon>Flavobacteriales</taxon>
        <taxon>Flavobacteriaceae</taxon>
        <taxon>Flavobacterium</taxon>
    </lineage>
</organism>
<comment type="caution">
    <text evidence="1">The sequence shown here is derived from an EMBL/GenBank/DDBJ whole genome shotgun (WGS) entry which is preliminary data.</text>
</comment>
<dbReference type="RefSeq" id="WP_129749174.1">
    <property type="nucleotide sequence ID" value="NZ_JUIV01000035.1"/>
</dbReference>
<dbReference type="Proteomes" id="UP000290433">
    <property type="component" value="Unassembled WGS sequence"/>
</dbReference>
<name>A0A444VRY9_9FLAO</name>
<gene>
    <name evidence="1" type="ORF">NU08_4568</name>
</gene>
<dbReference type="EMBL" id="JUIV01000035">
    <property type="protein sequence ID" value="RYJ36399.1"/>
    <property type="molecule type" value="Genomic_DNA"/>
</dbReference>
<sequence length="120" mass="14461">MKYIFEKYNHFDERDNRNKSTALIAIENEEQYGEYFITEIKNLNLHYLEEIVNSLKLVLSGNLQQYNFGYEVYSIDCNKNISSIIDIFTDDKIILELPTQEIYEFIRDWKDYLTENQLIP</sequence>
<protein>
    <submittedName>
        <fullName evidence="1">Uncharacterized protein</fullName>
    </submittedName>
</protein>